<name>A0AAE0EXV8_9CHLO</name>
<accession>A0AAE0EXV8</accession>
<feature type="chain" id="PRO_5042097089" description="Secreted protein" evidence="1">
    <location>
        <begin position="19"/>
        <end position="82"/>
    </location>
</feature>
<protein>
    <recommendedName>
        <fullName evidence="4">Secreted protein</fullName>
    </recommendedName>
</protein>
<organism evidence="2 3">
    <name type="scientific">Cymbomonas tetramitiformis</name>
    <dbReference type="NCBI Taxonomy" id="36881"/>
    <lineage>
        <taxon>Eukaryota</taxon>
        <taxon>Viridiplantae</taxon>
        <taxon>Chlorophyta</taxon>
        <taxon>Pyramimonadophyceae</taxon>
        <taxon>Pyramimonadales</taxon>
        <taxon>Pyramimonadaceae</taxon>
        <taxon>Cymbomonas</taxon>
    </lineage>
</organism>
<sequence length="82" mass="8796">MTNIALVPTLHICSWAFGAVSWTRNLLYTSGVVPTHRVPMSLFAFYTTLPVNQRDESSFCSEFGALSANGGTVGLASARNAD</sequence>
<keyword evidence="3" id="KW-1185">Reference proteome</keyword>
<evidence type="ECO:0000313" key="3">
    <source>
        <dbReference type="Proteomes" id="UP001190700"/>
    </source>
</evidence>
<comment type="caution">
    <text evidence="2">The sequence shown here is derived from an EMBL/GenBank/DDBJ whole genome shotgun (WGS) entry which is preliminary data.</text>
</comment>
<dbReference type="AlphaFoldDB" id="A0AAE0EXV8"/>
<dbReference type="EMBL" id="LGRX02032102">
    <property type="protein sequence ID" value="KAK3244224.1"/>
    <property type="molecule type" value="Genomic_DNA"/>
</dbReference>
<keyword evidence="1" id="KW-0732">Signal</keyword>
<feature type="signal peptide" evidence="1">
    <location>
        <begin position="1"/>
        <end position="18"/>
    </location>
</feature>
<proteinExistence type="predicted"/>
<evidence type="ECO:0008006" key="4">
    <source>
        <dbReference type="Google" id="ProtNLM"/>
    </source>
</evidence>
<dbReference type="Proteomes" id="UP001190700">
    <property type="component" value="Unassembled WGS sequence"/>
</dbReference>
<gene>
    <name evidence="2" type="ORF">CYMTET_46156</name>
</gene>
<evidence type="ECO:0000256" key="1">
    <source>
        <dbReference type="SAM" id="SignalP"/>
    </source>
</evidence>
<evidence type="ECO:0000313" key="2">
    <source>
        <dbReference type="EMBL" id="KAK3244224.1"/>
    </source>
</evidence>
<reference evidence="2 3" key="1">
    <citation type="journal article" date="2015" name="Genome Biol. Evol.">
        <title>Comparative Genomics of a Bacterivorous Green Alga Reveals Evolutionary Causalities and Consequences of Phago-Mixotrophic Mode of Nutrition.</title>
        <authorList>
            <person name="Burns J.A."/>
            <person name="Paasch A."/>
            <person name="Narechania A."/>
            <person name="Kim E."/>
        </authorList>
    </citation>
    <scope>NUCLEOTIDE SEQUENCE [LARGE SCALE GENOMIC DNA]</scope>
    <source>
        <strain evidence="2 3">PLY_AMNH</strain>
    </source>
</reference>